<feature type="chain" id="PRO_5002512397" description="Thioredoxin domain-containing protein" evidence="1">
    <location>
        <begin position="23"/>
        <end position="186"/>
    </location>
</feature>
<proteinExistence type="predicted"/>
<dbReference type="Proteomes" id="UP000034883">
    <property type="component" value="Chromosome"/>
</dbReference>
<sequence>MTRRAALLAVIVALSAATLAHAQLVEPPSEAGDFSLEETSGQTRTLSSVRGRVVIVFYEDRDHTSVNHAFKETLHRFVIDNHLQQQTTTYAIADVHGIDGIVRDMARGAIRTIASRYGIQILLDWDGVMRRAPFSLRGSEANVALIDRQGRMRWRHAGAVGEAERTSFFRTFRQLLREPAPAPAAP</sequence>
<dbReference type="PROSITE" id="PS51352">
    <property type="entry name" value="THIOREDOXIN_2"/>
    <property type="match status" value="1"/>
</dbReference>
<accession>A0A0F6YGJ4</accession>
<organism evidence="3 4">
    <name type="scientific">Sandaracinus amylolyticus</name>
    <dbReference type="NCBI Taxonomy" id="927083"/>
    <lineage>
        <taxon>Bacteria</taxon>
        <taxon>Pseudomonadati</taxon>
        <taxon>Myxococcota</taxon>
        <taxon>Polyangia</taxon>
        <taxon>Polyangiales</taxon>
        <taxon>Sandaracinaceae</taxon>
        <taxon>Sandaracinus</taxon>
    </lineage>
</organism>
<evidence type="ECO:0000256" key="1">
    <source>
        <dbReference type="SAM" id="SignalP"/>
    </source>
</evidence>
<name>A0A0F6YGJ4_9BACT</name>
<dbReference type="STRING" id="927083.DB32_001931"/>
<dbReference type="KEGG" id="samy:DB32_001931"/>
<dbReference type="InterPro" id="IPR036249">
    <property type="entry name" value="Thioredoxin-like_sf"/>
</dbReference>
<gene>
    <name evidence="3" type="ORF">DB32_001931</name>
</gene>
<feature type="domain" description="Thioredoxin" evidence="2">
    <location>
        <begin position="25"/>
        <end position="177"/>
    </location>
</feature>
<evidence type="ECO:0000313" key="4">
    <source>
        <dbReference type="Proteomes" id="UP000034883"/>
    </source>
</evidence>
<evidence type="ECO:0000313" key="3">
    <source>
        <dbReference type="EMBL" id="AKF04782.1"/>
    </source>
</evidence>
<keyword evidence="1" id="KW-0732">Signal</keyword>
<evidence type="ECO:0000259" key="2">
    <source>
        <dbReference type="PROSITE" id="PS51352"/>
    </source>
</evidence>
<dbReference type="SUPFAM" id="SSF52833">
    <property type="entry name" value="Thioredoxin-like"/>
    <property type="match status" value="1"/>
</dbReference>
<dbReference type="InterPro" id="IPR013766">
    <property type="entry name" value="Thioredoxin_domain"/>
</dbReference>
<dbReference type="RefSeq" id="WP_053232087.1">
    <property type="nucleotide sequence ID" value="NZ_CP011125.1"/>
</dbReference>
<dbReference type="OrthoDB" id="5381758at2"/>
<dbReference type="EMBL" id="CP011125">
    <property type="protein sequence ID" value="AKF04782.1"/>
    <property type="molecule type" value="Genomic_DNA"/>
</dbReference>
<protein>
    <recommendedName>
        <fullName evidence="2">Thioredoxin domain-containing protein</fullName>
    </recommendedName>
</protein>
<dbReference type="AlphaFoldDB" id="A0A0F6YGJ4"/>
<keyword evidence="4" id="KW-1185">Reference proteome</keyword>
<dbReference type="Gene3D" id="3.40.30.10">
    <property type="entry name" value="Glutaredoxin"/>
    <property type="match status" value="1"/>
</dbReference>
<feature type="signal peptide" evidence="1">
    <location>
        <begin position="1"/>
        <end position="22"/>
    </location>
</feature>
<reference evidence="3 4" key="1">
    <citation type="submission" date="2015-03" db="EMBL/GenBank/DDBJ databases">
        <title>Genome assembly of Sandaracinus amylolyticus DSM 53668.</title>
        <authorList>
            <person name="Sharma G."/>
            <person name="Subramanian S."/>
        </authorList>
    </citation>
    <scope>NUCLEOTIDE SEQUENCE [LARGE SCALE GENOMIC DNA]</scope>
    <source>
        <strain evidence="3 4">DSM 53668</strain>
    </source>
</reference>